<accession>A0A8D9EC15</accession>
<keyword evidence="1" id="KW-0812">Transmembrane</keyword>
<keyword evidence="1" id="KW-1133">Transmembrane helix</keyword>
<evidence type="ECO:0000313" key="2">
    <source>
        <dbReference type="EMBL" id="CAG6746205.1"/>
    </source>
</evidence>
<evidence type="ECO:0000256" key="1">
    <source>
        <dbReference type="SAM" id="Phobius"/>
    </source>
</evidence>
<feature type="transmembrane region" description="Helical" evidence="1">
    <location>
        <begin position="64"/>
        <end position="82"/>
    </location>
</feature>
<organism evidence="2">
    <name type="scientific">Cacopsylla melanoneura</name>
    <dbReference type="NCBI Taxonomy" id="428564"/>
    <lineage>
        <taxon>Eukaryota</taxon>
        <taxon>Metazoa</taxon>
        <taxon>Ecdysozoa</taxon>
        <taxon>Arthropoda</taxon>
        <taxon>Hexapoda</taxon>
        <taxon>Insecta</taxon>
        <taxon>Pterygota</taxon>
        <taxon>Neoptera</taxon>
        <taxon>Paraneoptera</taxon>
        <taxon>Hemiptera</taxon>
        <taxon>Sternorrhyncha</taxon>
        <taxon>Psylloidea</taxon>
        <taxon>Psyllidae</taxon>
        <taxon>Psyllinae</taxon>
        <taxon>Cacopsylla</taxon>
    </lineage>
</organism>
<dbReference type="AlphaFoldDB" id="A0A8D9EC15"/>
<protein>
    <submittedName>
        <fullName evidence="2">Uncharacterized protein</fullName>
    </submittedName>
</protein>
<keyword evidence="1" id="KW-0472">Membrane</keyword>
<proteinExistence type="predicted"/>
<reference evidence="2" key="1">
    <citation type="submission" date="2021-05" db="EMBL/GenBank/DDBJ databases">
        <authorList>
            <person name="Alioto T."/>
            <person name="Alioto T."/>
            <person name="Gomez Garrido J."/>
        </authorList>
    </citation>
    <scope>NUCLEOTIDE SEQUENCE</scope>
</reference>
<name>A0A8D9EC15_9HEMI</name>
<dbReference type="EMBL" id="HBUF01508523">
    <property type="protein sequence ID" value="CAG6746205.1"/>
    <property type="molecule type" value="Transcribed_RNA"/>
</dbReference>
<dbReference type="EMBL" id="HBUF01508522">
    <property type="protein sequence ID" value="CAG6746204.1"/>
    <property type="molecule type" value="Transcribed_RNA"/>
</dbReference>
<sequence>MLFLSHFLVVMPYYLVIYHLLLFLFVFTLVSFNLYCRSDKVSILFVFTILVQFHRALDSMFNKLLLCHSLVQQFLLILFYYHPSYLDTYSESRDSFVDVCGGSLH</sequence>
<feature type="transmembrane region" description="Helical" evidence="1">
    <location>
        <begin position="12"/>
        <end position="35"/>
    </location>
</feature>